<dbReference type="GO" id="GO:0031966">
    <property type="term" value="C:mitochondrial membrane"/>
    <property type="evidence" value="ECO:0007669"/>
    <property type="project" value="TreeGrafter"/>
</dbReference>
<evidence type="ECO:0000313" key="8">
    <source>
        <dbReference type="Proteomes" id="UP000887581"/>
    </source>
</evidence>
<accession>A0A915PQU1</accession>
<comment type="subcellular location">
    <subcellularLocation>
        <location evidence="1">Membrane</location>
        <topology evidence="1">Multi-pass membrane protein</topology>
    </subcellularLocation>
</comment>
<evidence type="ECO:0000256" key="7">
    <source>
        <dbReference type="SAM" id="MobiDB-lite"/>
    </source>
</evidence>
<name>A0A915PQU1_9BILA</name>
<comment type="similarity">
    <text evidence="2 6">Belongs to the BI1 family.</text>
</comment>
<dbReference type="InterPro" id="IPR006214">
    <property type="entry name" value="Bax_inhibitor_1-related"/>
</dbReference>
<keyword evidence="4 6" id="KW-1133">Transmembrane helix</keyword>
<keyword evidence="5 6" id="KW-0472">Membrane</keyword>
<evidence type="ECO:0000256" key="3">
    <source>
        <dbReference type="ARBA" id="ARBA00022692"/>
    </source>
</evidence>
<dbReference type="AlphaFoldDB" id="A0A915PQU1"/>
<dbReference type="WBParaSite" id="sdigi.contig20.g1756.t1">
    <property type="protein sequence ID" value="sdigi.contig20.g1756.t1"/>
    <property type="gene ID" value="sdigi.contig20.g1756"/>
</dbReference>
<reference evidence="9" key="1">
    <citation type="submission" date="2022-11" db="UniProtKB">
        <authorList>
            <consortium name="WormBaseParasite"/>
        </authorList>
    </citation>
    <scope>IDENTIFICATION</scope>
</reference>
<feature type="transmembrane region" description="Helical" evidence="6">
    <location>
        <begin position="139"/>
        <end position="157"/>
    </location>
</feature>
<dbReference type="GO" id="GO:0034620">
    <property type="term" value="P:cellular response to unfolded protein"/>
    <property type="evidence" value="ECO:0007669"/>
    <property type="project" value="TreeGrafter"/>
</dbReference>
<organism evidence="8 9">
    <name type="scientific">Setaria digitata</name>
    <dbReference type="NCBI Taxonomy" id="48799"/>
    <lineage>
        <taxon>Eukaryota</taxon>
        <taxon>Metazoa</taxon>
        <taxon>Ecdysozoa</taxon>
        <taxon>Nematoda</taxon>
        <taxon>Chromadorea</taxon>
        <taxon>Rhabditida</taxon>
        <taxon>Spirurina</taxon>
        <taxon>Spiruromorpha</taxon>
        <taxon>Filarioidea</taxon>
        <taxon>Setariidae</taxon>
        <taxon>Setaria</taxon>
    </lineage>
</organism>
<feature type="transmembrane region" description="Helical" evidence="6">
    <location>
        <begin position="83"/>
        <end position="105"/>
    </location>
</feature>
<feature type="transmembrane region" description="Helical" evidence="6">
    <location>
        <begin position="194"/>
        <end position="213"/>
    </location>
</feature>
<keyword evidence="8" id="KW-1185">Reference proteome</keyword>
<keyword evidence="3 6" id="KW-0812">Transmembrane</keyword>
<feature type="transmembrane region" description="Helical" evidence="6">
    <location>
        <begin position="169"/>
        <end position="187"/>
    </location>
</feature>
<dbReference type="GO" id="GO:0033119">
    <property type="term" value="P:negative regulation of RNA splicing"/>
    <property type="evidence" value="ECO:0007669"/>
    <property type="project" value="TreeGrafter"/>
</dbReference>
<dbReference type="GO" id="GO:0019899">
    <property type="term" value="F:enzyme binding"/>
    <property type="evidence" value="ECO:0007669"/>
    <property type="project" value="TreeGrafter"/>
</dbReference>
<feature type="region of interest" description="Disordered" evidence="7">
    <location>
        <begin position="33"/>
        <end position="54"/>
    </location>
</feature>
<evidence type="ECO:0000313" key="9">
    <source>
        <dbReference type="WBParaSite" id="sdigi.contig20.g1756.t1"/>
    </source>
</evidence>
<evidence type="ECO:0000256" key="6">
    <source>
        <dbReference type="RuleBase" id="RU004379"/>
    </source>
</evidence>
<feature type="transmembrane region" description="Helical" evidence="6">
    <location>
        <begin position="219"/>
        <end position="238"/>
    </location>
</feature>
<dbReference type="Pfam" id="PF01027">
    <property type="entry name" value="Bax1-I"/>
    <property type="match status" value="1"/>
</dbReference>
<evidence type="ECO:0000256" key="1">
    <source>
        <dbReference type="ARBA" id="ARBA00004141"/>
    </source>
</evidence>
<dbReference type="GO" id="GO:2001234">
    <property type="term" value="P:negative regulation of apoptotic signaling pathway"/>
    <property type="evidence" value="ECO:0007669"/>
    <property type="project" value="TreeGrafter"/>
</dbReference>
<evidence type="ECO:0000256" key="4">
    <source>
        <dbReference type="ARBA" id="ARBA00022989"/>
    </source>
</evidence>
<feature type="transmembrane region" description="Helical" evidence="6">
    <location>
        <begin position="111"/>
        <end position="127"/>
    </location>
</feature>
<dbReference type="PANTHER" id="PTHR23291:SF32">
    <property type="entry name" value="BAX INHIBITOR 1"/>
    <property type="match status" value="1"/>
</dbReference>
<dbReference type="Proteomes" id="UP000887581">
    <property type="component" value="Unplaced"/>
</dbReference>
<sequence length="308" mass="33891">MADAVLALRQASPVLVKQPSQLRQPSKTAVACLTGGGEGAQGERMASRRETTREESDVLRNFRNIFTSLNDKLEKDVQEHLRAVYGTLALGLMAAAIGAWLHLFIDFLRDSFFLSFGSILLMIVLLRTPHTANNERKRFGYFIAFCILSGVSCGPVIEQALVVDPSTILTAFLATAAVFGSFTMAALHAPSTKFLHLGGIITSGLLFIMITALFSHSAFMHTTCLWLAFVINCTLVLYDTQLICEKRRRGDRDYVLHTIELFIDFINLFRYILAVLSEKKICSAAAIDSFPFPLFLVSSPLSALNGGS</sequence>
<proteinExistence type="inferred from homology"/>
<protein>
    <submittedName>
        <fullName evidence="9">Bax inhibitor 1</fullName>
    </submittedName>
</protein>
<evidence type="ECO:0000256" key="5">
    <source>
        <dbReference type="ARBA" id="ARBA00023136"/>
    </source>
</evidence>
<feature type="compositionally biased region" description="Basic and acidic residues" evidence="7">
    <location>
        <begin position="45"/>
        <end position="54"/>
    </location>
</feature>
<evidence type="ECO:0000256" key="2">
    <source>
        <dbReference type="ARBA" id="ARBA00010350"/>
    </source>
</evidence>
<dbReference type="PANTHER" id="PTHR23291">
    <property type="entry name" value="BAX INHIBITOR-RELATED"/>
    <property type="match status" value="1"/>
</dbReference>